<keyword evidence="4 5" id="KW-0804">Transcription</keyword>
<evidence type="ECO:0000313" key="9">
    <source>
        <dbReference type="Proteomes" id="UP001637994"/>
    </source>
</evidence>
<gene>
    <name evidence="5 8" type="primary">hrcA</name>
    <name evidence="8" type="ORF">ACCQ42_01210</name>
</gene>
<dbReference type="InterPro" id="IPR021153">
    <property type="entry name" value="HrcA_C"/>
</dbReference>
<dbReference type="SUPFAM" id="SSF55781">
    <property type="entry name" value="GAF domain-like"/>
    <property type="match status" value="1"/>
</dbReference>
<dbReference type="InterPro" id="IPR001034">
    <property type="entry name" value="DeoR_HTH"/>
</dbReference>
<dbReference type="Pfam" id="PF01628">
    <property type="entry name" value="HrcA"/>
    <property type="match status" value="1"/>
</dbReference>
<evidence type="ECO:0000313" key="8">
    <source>
        <dbReference type="EMBL" id="MFO3666393.1"/>
    </source>
</evidence>
<dbReference type="RefSeq" id="WP_321160849.1">
    <property type="nucleotide sequence ID" value="NZ_JBGMEF010000006.1"/>
</dbReference>
<dbReference type="Proteomes" id="UP001637994">
    <property type="component" value="Unassembled WGS sequence"/>
</dbReference>
<comment type="function">
    <text evidence="5">Negative regulator of class I heat shock genes (grpE-dnaK-dnaJ and groELS operons). Prevents heat-shock induction of these operons.</text>
</comment>
<dbReference type="InterPro" id="IPR023120">
    <property type="entry name" value="WHTH_transcript_rep_HrcA_IDD"/>
</dbReference>
<keyword evidence="3 5" id="KW-0346">Stress response</keyword>
<dbReference type="EMBL" id="JBGMEF010000006">
    <property type="protein sequence ID" value="MFO3666393.1"/>
    <property type="molecule type" value="Genomic_DNA"/>
</dbReference>
<evidence type="ECO:0000256" key="4">
    <source>
        <dbReference type="ARBA" id="ARBA00023163"/>
    </source>
</evidence>
<dbReference type="NCBIfam" id="TIGR00331">
    <property type="entry name" value="hrcA"/>
    <property type="match status" value="1"/>
</dbReference>
<evidence type="ECO:0000256" key="3">
    <source>
        <dbReference type="ARBA" id="ARBA00023016"/>
    </source>
</evidence>
<comment type="caution">
    <text evidence="8">The sequence shown here is derived from an EMBL/GenBank/DDBJ whole genome shotgun (WGS) entry which is preliminary data.</text>
</comment>
<dbReference type="SUPFAM" id="SSF46785">
    <property type="entry name" value="Winged helix' DNA-binding domain"/>
    <property type="match status" value="1"/>
</dbReference>
<feature type="domain" description="Heat-inducible transcription repressor HrcA C-terminal" evidence="6">
    <location>
        <begin position="108"/>
        <end position="326"/>
    </location>
</feature>
<dbReference type="HAMAP" id="MF_00081">
    <property type="entry name" value="HrcA"/>
    <property type="match status" value="1"/>
</dbReference>
<feature type="domain" description="HTH deoR-type" evidence="7">
    <location>
        <begin position="37"/>
        <end position="61"/>
    </location>
</feature>
<keyword evidence="2 5" id="KW-0805">Transcription regulation</keyword>
<dbReference type="PANTHER" id="PTHR34824:SF1">
    <property type="entry name" value="HEAT-INDUCIBLE TRANSCRIPTION REPRESSOR HRCA"/>
    <property type="match status" value="1"/>
</dbReference>
<dbReference type="Gene3D" id="1.10.10.10">
    <property type="entry name" value="Winged helix-like DNA-binding domain superfamily/Winged helix DNA-binding domain"/>
    <property type="match status" value="1"/>
</dbReference>
<dbReference type="InterPro" id="IPR036388">
    <property type="entry name" value="WH-like_DNA-bd_sf"/>
</dbReference>
<evidence type="ECO:0000256" key="5">
    <source>
        <dbReference type="HAMAP-Rule" id="MF_00081"/>
    </source>
</evidence>
<keyword evidence="9" id="KW-1185">Reference proteome</keyword>
<dbReference type="InterPro" id="IPR029016">
    <property type="entry name" value="GAF-like_dom_sf"/>
</dbReference>
<dbReference type="InterPro" id="IPR002571">
    <property type="entry name" value="HrcA"/>
</dbReference>
<dbReference type="InterPro" id="IPR036390">
    <property type="entry name" value="WH_DNA-bd_sf"/>
</dbReference>
<evidence type="ECO:0000256" key="2">
    <source>
        <dbReference type="ARBA" id="ARBA00023015"/>
    </source>
</evidence>
<accession>A0ABW9MAQ7</accession>
<evidence type="ECO:0000256" key="1">
    <source>
        <dbReference type="ARBA" id="ARBA00022491"/>
    </source>
</evidence>
<dbReference type="PANTHER" id="PTHR34824">
    <property type="entry name" value="HEAT-INDUCIBLE TRANSCRIPTION REPRESSOR HRCA"/>
    <property type="match status" value="1"/>
</dbReference>
<organism evidence="8 9">
    <name type="scientific">Anaerococcus kampingae</name>
    <dbReference type="NCBI Taxonomy" id="3115614"/>
    <lineage>
        <taxon>Bacteria</taxon>
        <taxon>Bacillati</taxon>
        <taxon>Bacillota</taxon>
        <taxon>Tissierellia</taxon>
        <taxon>Tissierellales</taxon>
        <taxon>Peptoniphilaceae</taxon>
        <taxon>Anaerococcus</taxon>
    </lineage>
</organism>
<evidence type="ECO:0000259" key="7">
    <source>
        <dbReference type="Pfam" id="PF08220"/>
    </source>
</evidence>
<sequence length="338" mass="38556">MKDLKDRRMQILFSIINSYILEGEPVGSKSLADDYSFDVSPATIRNDMSSLEKKGLLKKAHSSSGRLPSDKGYRFFVDHLLENGLLDQKNDPKNLRQILDKRYHNATDIVDSATKILATITNLTAVSITYKNQIKSIANIELLRVNDYALILIVVYDNGLVVNDLIYLKYEIDDQSLSQVNHILRSELVGSSIYDIGKKIISIEEKLNLNYKYLLDIIQTKMENESSKDSDKEIKIEGLGNIFNFKEFDDIVKAKEFINLFENPDIITDFLTDKNDQSLVITIGEENKIDQLKENTIITSYFKVDENTIGKIGIVGLTRIRYKEVIESIKLVSDLLNE</sequence>
<keyword evidence="1 5" id="KW-0678">Repressor</keyword>
<evidence type="ECO:0000259" key="6">
    <source>
        <dbReference type="Pfam" id="PF01628"/>
    </source>
</evidence>
<reference evidence="8 9" key="1">
    <citation type="journal article" date="2025" name="Anaerobe">
        <title>Description of Anaerococcus kampingiae sp. nov., Anaerococcus groningensis sp. nov., Anaerococcus martiniensis sp. nov., and Anaerococcus cruorum sp. nov., isolated from human clinical specimens.</title>
        <authorList>
            <person name="Boiten K.E."/>
            <person name="Meijer J."/>
            <person name="van Wezel E.M."/>
            <person name="Veloo A.C.M."/>
        </authorList>
    </citation>
    <scope>NUCLEOTIDE SEQUENCE [LARGE SCALE GENOMIC DNA]</scope>
    <source>
        <strain evidence="8 9">ENR0874</strain>
    </source>
</reference>
<protein>
    <recommendedName>
        <fullName evidence="5">Heat-inducible transcription repressor HrcA</fullName>
    </recommendedName>
</protein>
<dbReference type="Gene3D" id="3.30.390.60">
    <property type="entry name" value="Heat-inducible transcription repressor hrca homolog, domain 3"/>
    <property type="match status" value="1"/>
</dbReference>
<name>A0ABW9MAQ7_9FIRM</name>
<dbReference type="PIRSF" id="PIRSF005485">
    <property type="entry name" value="HrcA"/>
    <property type="match status" value="1"/>
</dbReference>
<proteinExistence type="inferred from homology"/>
<dbReference type="Pfam" id="PF08220">
    <property type="entry name" value="HTH_DeoR"/>
    <property type="match status" value="1"/>
</dbReference>
<comment type="similarity">
    <text evidence="5">Belongs to the HrcA family.</text>
</comment>
<dbReference type="Gene3D" id="3.30.450.40">
    <property type="match status" value="1"/>
</dbReference>